<proteinExistence type="predicted"/>
<dbReference type="Proteomes" id="UP001140560">
    <property type="component" value="Unassembled WGS sequence"/>
</dbReference>
<dbReference type="EMBL" id="JAPEUY010000001">
    <property type="protein sequence ID" value="KAJ4377994.1"/>
    <property type="molecule type" value="Genomic_DNA"/>
</dbReference>
<evidence type="ECO:0000313" key="1">
    <source>
        <dbReference type="EMBL" id="KAJ4377994.1"/>
    </source>
</evidence>
<comment type="caution">
    <text evidence="1">The sequence shown here is derived from an EMBL/GenBank/DDBJ whole genome shotgun (WGS) entry which is preliminary data.</text>
</comment>
<dbReference type="AlphaFoldDB" id="A0A9W9CSH8"/>
<accession>A0A9W9CSH8</accession>
<name>A0A9W9CSH8_9PLEO</name>
<dbReference type="OrthoDB" id="3793279at2759"/>
<keyword evidence="2" id="KW-1185">Reference proteome</keyword>
<protein>
    <submittedName>
        <fullName evidence="1">Uncharacterized protein</fullName>
    </submittedName>
</protein>
<gene>
    <name evidence="1" type="ORF">N0V83_000824</name>
</gene>
<reference evidence="1" key="1">
    <citation type="submission" date="2022-10" db="EMBL/GenBank/DDBJ databases">
        <title>Tapping the CABI collections for fungal endophytes: first genome assemblies for Collariella, Neodidymelliopsis, Ascochyta clinopodiicola, Didymella pomorum, Didymosphaeria variabile, Neocosmospora piperis and Neocucurbitaria cava.</title>
        <authorList>
            <person name="Hill R."/>
        </authorList>
    </citation>
    <scope>NUCLEOTIDE SEQUENCE</scope>
    <source>
        <strain evidence="1">IMI 356814</strain>
    </source>
</reference>
<evidence type="ECO:0000313" key="2">
    <source>
        <dbReference type="Proteomes" id="UP001140560"/>
    </source>
</evidence>
<organism evidence="1 2">
    <name type="scientific">Neocucurbitaria cava</name>
    <dbReference type="NCBI Taxonomy" id="798079"/>
    <lineage>
        <taxon>Eukaryota</taxon>
        <taxon>Fungi</taxon>
        <taxon>Dikarya</taxon>
        <taxon>Ascomycota</taxon>
        <taxon>Pezizomycotina</taxon>
        <taxon>Dothideomycetes</taxon>
        <taxon>Pleosporomycetidae</taxon>
        <taxon>Pleosporales</taxon>
        <taxon>Pleosporineae</taxon>
        <taxon>Cucurbitariaceae</taxon>
        <taxon>Neocucurbitaria</taxon>
    </lineage>
</organism>
<sequence length="131" mass="15080">MLSFSTLTDALAVNRKSTDSVQEEVAFVAPNVARGVSVDNVVERQDQVLDCPDDRWQQILDNNPPDRVMTFCNEWLGIGPATTVVEWTPTIFYNRYHFYHPSDNDANSHANDNYYYDFSNDHCPTNWSQSR</sequence>